<comment type="caution">
    <text evidence="1">The sequence shown here is derived from an EMBL/GenBank/DDBJ whole genome shotgun (WGS) entry which is preliminary data.</text>
</comment>
<accession>A0A8J5RNP4</accession>
<sequence length="230" mass="25531">MDVREPEKETGSSIGGTAAMDVRAAMDVWRWRDLALTVPGTLMLVSTRMEAFNLIEAARTKLDERAKLIRMIRYGARLETAVEHFADPVPEGVLPSDVIEDARRAISHNAALHASIGHIFVSYCKFLGINDDEPACERWKSHFHEAVAITDEALDSVNDTASQAEAVKDIADIVGSLPVGCPLREHWALAGEQLMNLAANNATMALVELRRMRHAVSLEFFDAWVLLNRR</sequence>
<evidence type="ECO:0000313" key="1">
    <source>
        <dbReference type="EMBL" id="KAG8053413.1"/>
    </source>
</evidence>
<dbReference type="AlphaFoldDB" id="A0A8J5RNP4"/>
<reference evidence="1" key="2">
    <citation type="submission" date="2021-02" db="EMBL/GenBank/DDBJ databases">
        <authorList>
            <person name="Kimball J.A."/>
            <person name="Haas M.W."/>
            <person name="Macchietto M."/>
            <person name="Kono T."/>
            <person name="Duquette J."/>
            <person name="Shao M."/>
        </authorList>
    </citation>
    <scope>NUCLEOTIDE SEQUENCE</scope>
    <source>
        <tissue evidence="1">Fresh leaf tissue</tissue>
    </source>
</reference>
<keyword evidence="2" id="KW-1185">Reference proteome</keyword>
<dbReference type="Proteomes" id="UP000729402">
    <property type="component" value="Unassembled WGS sequence"/>
</dbReference>
<dbReference type="OrthoDB" id="684581at2759"/>
<proteinExistence type="predicted"/>
<evidence type="ECO:0000313" key="2">
    <source>
        <dbReference type="Proteomes" id="UP000729402"/>
    </source>
</evidence>
<reference evidence="1" key="1">
    <citation type="journal article" date="2021" name="bioRxiv">
        <title>Whole Genome Assembly and Annotation of Northern Wild Rice, Zizania palustris L., Supports a Whole Genome Duplication in the Zizania Genus.</title>
        <authorList>
            <person name="Haas M."/>
            <person name="Kono T."/>
            <person name="Macchietto M."/>
            <person name="Millas R."/>
            <person name="McGilp L."/>
            <person name="Shao M."/>
            <person name="Duquette J."/>
            <person name="Hirsch C.N."/>
            <person name="Kimball J."/>
        </authorList>
    </citation>
    <scope>NUCLEOTIDE SEQUENCE</scope>
    <source>
        <tissue evidence="1">Fresh leaf tissue</tissue>
    </source>
</reference>
<organism evidence="1 2">
    <name type="scientific">Zizania palustris</name>
    <name type="common">Northern wild rice</name>
    <dbReference type="NCBI Taxonomy" id="103762"/>
    <lineage>
        <taxon>Eukaryota</taxon>
        <taxon>Viridiplantae</taxon>
        <taxon>Streptophyta</taxon>
        <taxon>Embryophyta</taxon>
        <taxon>Tracheophyta</taxon>
        <taxon>Spermatophyta</taxon>
        <taxon>Magnoliopsida</taxon>
        <taxon>Liliopsida</taxon>
        <taxon>Poales</taxon>
        <taxon>Poaceae</taxon>
        <taxon>BOP clade</taxon>
        <taxon>Oryzoideae</taxon>
        <taxon>Oryzeae</taxon>
        <taxon>Zizaniinae</taxon>
        <taxon>Zizania</taxon>
    </lineage>
</organism>
<dbReference type="EMBL" id="JAAALK010000288">
    <property type="protein sequence ID" value="KAG8053413.1"/>
    <property type="molecule type" value="Genomic_DNA"/>
</dbReference>
<gene>
    <name evidence="1" type="ORF">GUJ93_ZPchr0001g30052</name>
</gene>
<name>A0A8J5RNP4_ZIZPA</name>
<protein>
    <submittedName>
        <fullName evidence="1">Uncharacterized protein</fullName>
    </submittedName>
</protein>